<feature type="transmembrane region" description="Helical" evidence="5">
    <location>
        <begin position="202"/>
        <end position="221"/>
    </location>
</feature>
<dbReference type="Proteomes" id="UP000549394">
    <property type="component" value="Unassembled WGS sequence"/>
</dbReference>
<evidence type="ECO:0000259" key="7">
    <source>
        <dbReference type="Pfam" id="PF02931"/>
    </source>
</evidence>
<feature type="transmembrane region" description="Helical" evidence="5">
    <location>
        <begin position="263"/>
        <end position="288"/>
    </location>
</feature>
<dbReference type="InterPro" id="IPR018000">
    <property type="entry name" value="Neurotransmitter_ion_chnl_CS"/>
</dbReference>
<keyword evidence="3 5" id="KW-1133">Transmembrane helix</keyword>
<dbReference type="CDD" id="cd18989">
    <property type="entry name" value="LGIC_ECD_cation"/>
    <property type="match status" value="1"/>
</dbReference>
<proteinExistence type="inferred from homology"/>
<dbReference type="Gene3D" id="1.20.58.390">
    <property type="entry name" value="Neurotransmitter-gated ion-channel transmembrane domain"/>
    <property type="match status" value="1"/>
</dbReference>
<dbReference type="SUPFAM" id="SSF63712">
    <property type="entry name" value="Nicotinic receptor ligand binding domain-like"/>
    <property type="match status" value="1"/>
</dbReference>
<evidence type="ECO:0000256" key="4">
    <source>
        <dbReference type="ARBA" id="ARBA00023136"/>
    </source>
</evidence>
<feature type="region of interest" description="Disordered" evidence="6">
    <location>
        <begin position="339"/>
        <end position="361"/>
    </location>
</feature>
<feature type="domain" description="Neurotransmitter-gated ion-channel ligand-binding" evidence="7">
    <location>
        <begin position="1"/>
        <end position="200"/>
    </location>
</feature>
<dbReference type="GO" id="GO:0004888">
    <property type="term" value="F:transmembrane signaling receptor activity"/>
    <property type="evidence" value="ECO:0007669"/>
    <property type="project" value="InterPro"/>
</dbReference>
<dbReference type="InterPro" id="IPR006202">
    <property type="entry name" value="Neur_chan_lig-bd"/>
</dbReference>
<dbReference type="InterPro" id="IPR006201">
    <property type="entry name" value="Neur_channel"/>
</dbReference>
<dbReference type="AlphaFoldDB" id="A0A7I8VD77"/>
<evidence type="ECO:0000256" key="2">
    <source>
        <dbReference type="ARBA" id="ARBA00022692"/>
    </source>
</evidence>
<dbReference type="GO" id="GO:0005230">
    <property type="term" value="F:extracellular ligand-gated monoatomic ion channel activity"/>
    <property type="evidence" value="ECO:0007669"/>
    <property type="project" value="InterPro"/>
</dbReference>
<keyword evidence="2 5" id="KW-0812">Transmembrane</keyword>
<dbReference type="InterPro" id="IPR036734">
    <property type="entry name" value="Neur_chan_lig-bd_sf"/>
</dbReference>
<comment type="subcellular location">
    <subcellularLocation>
        <location evidence="1">Membrane</location>
        <topology evidence="1">Multi-pass membrane protein</topology>
    </subcellularLocation>
</comment>
<evidence type="ECO:0000256" key="3">
    <source>
        <dbReference type="ARBA" id="ARBA00022989"/>
    </source>
</evidence>
<comment type="similarity">
    <text evidence="5">Belongs to the ligand-gated ion channel (TC 1.A.9) family.</text>
</comment>
<evidence type="ECO:0000313" key="10">
    <source>
        <dbReference type="Proteomes" id="UP000549394"/>
    </source>
</evidence>
<evidence type="ECO:0000256" key="5">
    <source>
        <dbReference type="RuleBase" id="RU000687"/>
    </source>
</evidence>
<dbReference type="CDD" id="cd19051">
    <property type="entry name" value="LGIC_TM_cation"/>
    <property type="match status" value="1"/>
</dbReference>
<dbReference type="GO" id="GO:0016020">
    <property type="term" value="C:membrane"/>
    <property type="evidence" value="ECO:0007669"/>
    <property type="project" value="UniProtKB-SubCell"/>
</dbReference>
<evidence type="ECO:0000313" key="9">
    <source>
        <dbReference type="EMBL" id="CAD5114292.1"/>
    </source>
</evidence>
<keyword evidence="5" id="KW-0813">Transport</keyword>
<dbReference type="Pfam" id="PF02931">
    <property type="entry name" value="Neur_chan_LBD"/>
    <property type="match status" value="1"/>
</dbReference>
<dbReference type="EMBL" id="CAJFCJ010000005">
    <property type="protein sequence ID" value="CAD5114292.1"/>
    <property type="molecule type" value="Genomic_DNA"/>
</dbReference>
<dbReference type="PRINTS" id="PR00252">
    <property type="entry name" value="NRIONCHANNEL"/>
</dbReference>
<dbReference type="Pfam" id="PF02932">
    <property type="entry name" value="Neur_chan_memb"/>
    <property type="match status" value="1"/>
</dbReference>
<feature type="transmembrane region" description="Helical" evidence="5">
    <location>
        <begin position="233"/>
        <end position="251"/>
    </location>
</feature>
<keyword evidence="4 5" id="KW-0472">Membrane</keyword>
<dbReference type="FunFam" id="1.20.58.390:FF:000043">
    <property type="entry name" value="AcetylCholine Receptor"/>
    <property type="match status" value="1"/>
</dbReference>
<reference evidence="9 10" key="1">
    <citation type="submission" date="2020-08" db="EMBL/GenBank/DDBJ databases">
        <authorList>
            <person name="Hejnol A."/>
        </authorList>
    </citation>
    <scope>NUCLEOTIDE SEQUENCE [LARGE SCALE GENOMIC DNA]</scope>
</reference>
<evidence type="ECO:0000256" key="6">
    <source>
        <dbReference type="SAM" id="MobiDB-lite"/>
    </source>
</evidence>
<dbReference type="SUPFAM" id="SSF90112">
    <property type="entry name" value="Neurotransmitter-gated ion-channel transmembrane pore"/>
    <property type="match status" value="1"/>
</dbReference>
<feature type="transmembrane region" description="Helical" evidence="5">
    <location>
        <begin position="394"/>
        <end position="412"/>
    </location>
</feature>
<sequence>MQHYQPAIRPRKDSTKPVDVTLRLELHKLQKLEEVDEVLHVSGLVIATWTDDFLQWTPANFGGVDHIIIPASKVWTPDLGLDNGVSYFITSDWVYNFRVSIRYTGEVLWIFGGEFTTSCTLHVTTYPFDKQTCEHLWVSWLHGDNALTLNAGHDVVDLTNYDQHGEWHIATTSVEKIESAKLTDHLKYPRLKITFNFTRKRTFYALNIILPCVFLLILTWLMFWLPCESGEKVSLGITILLAFSVLQLMVADHLPRTSDYIPILSYMLVLISGICTGGVVANIFVLVLHHHGTHSRPPRWIRVIAFKYLAKAFCIQKAVPEVEDSPNTTKVAAIDTENSRTDLVSPPPPTEEKNQIDNGQSNNYMNYLLDKAKAEEEEGAIAAEWQGLAVIVDYIFFIITFLVIIISFAAVVL</sequence>
<name>A0A7I8VD77_9ANNE</name>
<comment type="caution">
    <text evidence="9">The sequence shown here is derived from an EMBL/GenBank/DDBJ whole genome shotgun (WGS) entry which is preliminary data.</text>
</comment>
<keyword evidence="10" id="KW-1185">Reference proteome</keyword>
<evidence type="ECO:0000259" key="8">
    <source>
        <dbReference type="Pfam" id="PF02932"/>
    </source>
</evidence>
<protein>
    <submittedName>
        <fullName evidence="9">DgyrCDS3434</fullName>
    </submittedName>
</protein>
<organism evidence="9 10">
    <name type="scientific">Dimorphilus gyrociliatus</name>
    <dbReference type="NCBI Taxonomy" id="2664684"/>
    <lineage>
        <taxon>Eukaryota</taxon>
        <taxon>Metazoa</taxon>
        <taxon>Spiralia</taxon>
        <taxon>Lophotrochozoa</taxon>
        <taxon>Annelida</taxon>
        <taxon>Polychaeta</taxon>
        <taxon>Polychaeta incertae sedis</taxon>
        <taxon>Dinophilidae</taxon>
        <taxon>Dimorphilus</taxon>
    </lineage>
</organism>
<dbReference type="FunFam" id="2.70.170.10:FF:000028">
    <property type="entry name" value="AcetylCholine Receptor"/>
    <property type="match status" value="1"/>
</dbReference>
<dbReference type="InterPro" id="IPR038050">
    <property type="entry name" value="Neuro_actylchol_rec"/>
</dbReference>
<dbReference type="Gene3D" id="2.70.170.10">
    <property type="entry name" value="Neurotransmitter-gated ion-channel ligand-binding domain"/>
    <property type="match status" value="1"/>
</dbReference>
<keyword evidence="5" id="KW-0406">Ion transport</keyword>
<feature type="domain" description="Neurotransmitter-gated ion-channel transmembrane" evidence="8">
    <location>
        <begin position="208"/>
        <end position="398"/>
    </location>
</feature>
<dbReference type="OrthoDB" id="5975154at2759"/>
<keyword evidence="5" id="KW-0407">Ion channel</keyword>
<dbReference type="PANTHER" id="PTHR18945">
    <property type="entry name" value="NEUROTRANSMITTER GATED ION CHANNEL"/>
    <property type="match status" value="1"/>
</dbReference>
<evidence type="ECO:0000256" key="1">
    <source>
        <dbReference type="ARBA" id="ARBA00004141"/>
    </source>
</evidence>
<gene>
    <name evidence="9" type="ORF">DGYR_LOCUS3151</name>
</gene>
<accession>A0A7I8VD77</accession>
<dbReference type="InterPro" id="IPR036719">
    <property type="entry name" value="Neuro-gated_channel_TM_sf"/>
</dbReference>
<dbReference type="PROSITE" id="PS00236">
    <property type="entry name" value="NEUROTR_ION_CHANNEL"/>
    <property type="match status" value="1"/>
</dbReference>
<dbReference type="InterPro" id="IPR006029">
    <property type="entry name" value="Neurotrans-gated_channel_TM"/>
</dbReference>